<name>T1FDN0_HELRO</name>
<reference evidence="6 8" key="2">
    <citation type="journal article" date="2013" name="Nature">
        <title>Insights into bilaterian evolution from three spiralian genomes.</title>
        <authorList>
            <person name="Simakov O."/>
            <person name="Marletaz F."/>
            <person name="Cho S.J."/>
            <person name="Edsinger-Gonzales E."/>
            <person name="Havlak P."/>
            <person name="Hellsten U."/>
            <person name="Kuo D.H."/>
            <person name="Larsson T."/>
            <person name="Lv J."/>
            <person name="Arendt D."/>
            <person name="Savage R."/>
            <person name="Osoegawa K."/>
            <person name="de Jong P."/>
            <person name="Grimwood J."/>
            <person name="Chapman J.A."/>
            <person name="Shapiro H."/>
            <person name="Aerts A."/>
            <person name="Otillar R.P."/>
            <person name="Terry A.Y."/>
            <person name="Boore J.L."/>
            <person name="Grigoriev I.V."/>
            <person name="Lindberg D.R."/>
            <person name="Seaver E.C."/>
            <person name="Weisblat D.A."/>
            <person name="Putnam N.H."/>
            <person name="Rokhsar D.S."/>
        </authorList>
    </citation>
    <scope>NUCLEOTIDE SEQUENCE</scope>
</reference>
<evidence type="ECO:0000256" key="5">
    <source>
        <dbReference type="ARBA" id="ARBA00024196"/>
    </source>
</evidence>
<dbReference type="GO" id="GO:0005737">
    <property type="term" value="C:cytoplasm"/>
    <property type="evidence" value="ECO:0000318"/>
    <property type="project" value="GO_Central"/>
</dbReference>
<evidence type="ECO:0008006" key="9">
    <source>
        <dbReference type="Google" id="ProtNLM"/>
    </source>
</evidence>
<keyword evidence="8" id="KW-1185">Reference proteome</keyword>
<evidence type="ECO:0000313" key="6">
    <source>
        <dbReference type="EMBL" id="ESN96930.1"/>
    </source>
</evidence>
<dbReference type="AlphaFoldDB" id="T1FDN0"/>
<dbReference type="eggNOG" id="KOG0529">
    <property type="taxonomic scope" value="Eukaryota"/>
</dbReference>
<evidence type="ECO:0000313" key="8">
    <source>
        <dbReference type="Proteomes" id="UP000015101"/>
    </source>
</evidence>
<comment type="subcellular location">
    <subcellularLocation>
        <location evidence="1">Nucleus</location>
    </subcellularLocation>
</comment>
<dbReference type="EnsemblMetazoa" id="HelroT178730">
    <property type="protein sequence ID" value="HelroP178730"/>
    <property type="gene ID" value="HelroG178730"/>
</dbReference>
<keyword evidence="2" id="KW-0433">Leucine-rich repeat</keyword>
<dbReference type="InterPro" id="IPR001611">
    <property type="entry name" value="Leu-rich_rpt"/>
</dbReference>
<dbReference type="STRING" id="6412.T1FDN0"/>
<dbReference type="HOGENOM" id="CLU_129365_0_0_1"/>
<dbReference type="RefSeq" id="XP_009025058.1">
    <property type="nucleotide sequence ID" value="XM_009026810.1"/>
</dbReference>
<keyword evidence="3" id="KW-0677">Repeat</keyword>
<dbReference type="InterPro" id="IPR044640">
    <property type="entry name" value="RU2A"/>
</dbReference>
<dbReference type="Gene3D" id="3.80.10.10">
    <property type="entry name" value="Ribonuclease Inhibitor"/>
    <property type="match status" value="1"/>
</dbReference>
<dbReference type="KEGG" id="hro:HELRODRAFT_178730"/>
<proteinExistence type="inferred from homology"/>
<dbReference type="OrthoDB" id="1060944at2759"/>
<evidence type="ECO:0000256" key="3">
    <source>
        <dbReference type="ARBA" id="ARBA00022737"/>
    </source>
</evidence>
<dbReference type="GO" id="GO:0000398">
    <property type="term" value="P:mRNA splicing, via spliceosome"/>
    <property type="evidence" value="ECO:0007669"/>
    <property type="project" value="InterPro"/>
</dbReference>
<reference evidence="7" key="3">
    <citation type="submission" date="2015-06" db="UniProtKB">
        <authorList>
            <consortium name="EnsemblMetazoa"/>
        </authorList>
    </citation>
    <scope>IDENTIFICATION</scope>
</reference>
<gene>
    <name evidence="7" type="primary">20206929</name>
    <name evidence="6" type="ORF">HELRODRAFT_178730</name>
</gene>
<sequence>MTKLDLIQFYGDILKKISKLIILDPARKLYYLDLESKLKIEKCLKEKKTSMRSVDLSNLALTILSHADEMFWFKSINLSNNNLTELSNGHYLYCIELLILNNNRIKSCDKLYNLKQLAILDLSNNCISCVDDLRTLSSCPKLQTLFLKNNPISLIPDYENLVKNILPQVKFFN</sequence>
<dbReference type="GO" id="GO:0005634">
    <property type="term" value="C:nucleus"/>
    <property type="evidence" value="ECO:0007669"/>
    <property type="project" value="UniProtKB-SubCell"/>
</dbReference>
<dbReference type="SUPFAM" id="SSF52058">
    <property type="entry name" value="L domain-like"/>
    <property type="match status" value="1"/>
</dbReference>
<dbReference type="PANTHER" id="PTHR10552">
    <property type="entry name" value="U2 SMALL NUCLEAR RIBONUCLEOPROTEIN A"/>
    <property type="match status" value="1"/>
</dbReference>
<evidence type="ECO:0000256" key="4">
    <source>
        <dbReference type="ARBA" id="ARBA00023242"/>
    </source>
</evidence>
<dbReference type="EMBL" id="KB097487">
    <property type="protein sequence ID" value="ESN96930.1"/>
    <property type="molecule type" value="Genomic_DNA"/>
</dbReference>
<dbReference type="GO" id="GO:0030620">
    <property type="term" value="F:U2 snRNA binding"/>
    <property type="evidence" value="ECO:0007669"/>
    <property type="project" value="InterPro"/>
</dbReference>
<dbReference type="OMA" id="YCIELLI"/>
<dbReference type="CTD" id="20206929"/>
<dbReference type="GeneID" id="20206929"/>
<dbReference type="Proteomes" id="UP000015101">
    <property type="component" value="Unassembled WGS sequence"/>
</dbReference>
<comment type="similarity">
    <text evidence="5">Belongs to the U2 small nuclear ribonucleoprotein A family.</text>
</comment>
<protein>
    <recommendedName>
        <fullName evidence="9">Dynein assembly factor 1, axonemal homolog</fullName>
    </recommendedName>
</protein>
<reference evidence="8" key="1">
    <citation type="submission" date="2012-12" db="EMBL/GenBank/DDBJ databases">
        <authorList>
            <person name="Hellsten U."/>
            <person name="Grimwood J."/>
            <person name="Chapman J.A."/>
            <person name="Shapiro H."/>
            <person name="Aerts A."/>
            <person name="Otillar R.P."/>
            <person name="Terry A.Y."/>
            <person name="Boore J.L."/>
            <person name="Simakov O."/>
            <person name="Marletaz F."/>
            <person name="Cho S.-J."/>
            <person name="Edsinger-Gonzales E."/>
            <person name="Havlak P."/>
            <person name="Kuo D.-H."/>
            <person name="Larsson T."/>
            <person name="Lv J."/>
            <person name="Arendt D."/>
            <person name="Savage R."/>
            <person name="Osoegawa K."/>
            <person name="de Jong P."/>
            <person name="Lindberg D.R."/>
            <person name="Seaver E.C."/>
            <person name="Weisblat D.A."/>
            <person name="Putnam N.H."/>
            <person name="Grigoriev I.V."/>
            <person name="Rokhsar D.S."/>
        </authorList>
    </citation>
    <scope>NUCLEOTIDE SEQUENCE</scope>
</reference>
<dbReference type="GO" id="GO:0036158">
    <property type="term" value="P:outer dynein arm assembly"/>
    <property type="evidence" value="ECO:0000318"/>
    <property type="project" value="GO_Central"/>
</dbReference>
<dbReference type="PROSITE" id="PS51450">
    <property type="entry name" value="LRR"/>
    <property type="match status" value="2"/>
</dbReference>
<accession>T1FDN0</accession>
<dbReference type="PANTHER" id="PTHR10552:SF6">
    <property type="entry name" value="U2 SMALL NUCLEAR RIBONUCLEOPROTEIN A"/>
    <property type="match status" value="1"/>
</dbReference>
<dbReference type="EMBL" id="AMQM01006538">
    <property type="status" value="NOT_ANNOTATED_CDS"/>
    <property type="molecule type" value="Genomic_DNA"/>
</dbReference>
<evidence type="ECO:0000256" key="1">
    <source>
        <dbReference type="ARBA" id="ARBA00004123"/>
    </source>
</evidence>
<organism evidence="7 8">
    <name type="scientific">Helobdella robusta</name>
    <name type="common">Californian leech</name>
    <dbReference type="NCBI Taxonomy" id="6412"/>
    <lineage>
        <taxon>Eukaryota</taxon>
        <taxon>Metazoa</taxon>
        <taxon>Spiralia</taxon>
        <taxon>Lophotrochozoa</taxon>
        <taxon>Annelida</taxon>
        <taxon>Clitellata</taxon>
        <taxon>Hirudinea</taxon>
        <taxon>Rhynchobdellida</taxon>
        <taxon>Glossiphoniidae</taxon>
        <taxon>Helobdella</taxon>
    </lineage>
</organism>
<dbReference type="InParanoid" id="T1FDN0"/>
<dbReference type="InterPro" id="IPR032675">
    <property type="entry name" value="LRR_dom_sf"/>
</dbReference>
<evidence type="ECO:0000256" key="2">
    <source>
        <dbReference type="ARBA" id="ARBA00022614"/>
    </source>
</evidence>
<dbReference type="Pfam" id="PF14580">
    <property type="entry name" value="LRR_9"/>
    <property type="match status" value="1"/>
</dbReference>
<evidence type="ECO:0000313" key="7">
    <source>
        <dbReference type="EnsemblMetazoa" id="HelroP178730"/>
    </source>
</evidence>
<keyword evidence="4" id="KW-0539">Nucleus</keyword>